<reference evidence="5" key="1">
    <citation type="submission" date="2017-05" db="EMBL/GenBank/DDBJ databases">
        <authorList>
            <person name="Ray J."/>
            <person name="Price M."/>
            <person name="Deutschbauer A."/>
        </authorList>
    </citation>
    <scope>NUCLEOTIDE SEQUENCE [LARGE SCALE GENOMIC DNA]</scope>
    <source>
        <strain evidence="5">DSM 19842</strain>
    </source>
</reference>
<dbReference type="OrthoDB" id="5491447at2"/>
<keyword evidence="1" id="KW-0472">Membrane</keyword>
<dbReference type="EMBL" id="CP021235">
    <property type="protein sequence ID" value="ARS35499.1"/>
    <property type="molecule type" value="Genomic_DNA"/>
</dbReference>
<feature type="transmembrane region" description="Helical" evidence="1">
    <location>
        <begin position="94"/>
        <end position="113"/>
    </location>
</feature>
<dbReference type="KEGG" id="pact:CA264_08640"/>
<keyword evidence="1" id="KW-1133">Transmembrane helix</keyword>
<evidence type="ECO:0000259" key="3">
    <source>
        <dbReference type="Pfam" id="PF13559"/>
    </source>
</evidence>
<sequence length="245" mass="28340">MRERIRHFFFTKLILCLLLSFGPAAHALAQDSTAVSLSPEVMRRFDQAKLEELRANEDFEYYEEARPANTFWERLKRRLQQWLEEVFYRGSASGLWQVLIYLAIAAAIVYLVVKMQHVDIGSLFGRKTASIATPYEVLDENIHEMDMVALLEEAVAQQNYRKAVRLLYLQSLKQLTDLGLINWQPGKTNRSYIAEIKPAAIRQEFEQLTGMFEYVWYGGAGLGQEFFASAQAEFQQFDARVKQHA</sequence>
<dbReference type="InterPro" id="IPR025403">
    <property type="entry name" value="TgpA-like_C"/>
</dbReference>
<evidence type="ECO:0000256" key="1">
    <source>
        <dbReference type="SAM" id="Phobius"/>
    </source>
</evidence>
<organism evidence="4 5">
    <name type="scientific">Pontibacter actiniarum</name>
    <dbReference type="NCBI Taxonomy" id="323450"/>
    <lineage>
        <taxon>Bacteria</taxon>
        <taxon>Pseudomonadati</taxon>
        <taxon>Bacteroidota</taxon>
        <taxon>Cytophagia</taxon>
        <taxon>Cytophagales</taxon>
        <taxon>Hymenobacteraceae</taxon>
        <taxon>Pontibacter</taxon>
    </lineage>
</organism>
<evidence type="ECO:0000313" key="5">
    <source>
        <dbReference type="Proteomes" id="UP000266292"/>
    </source>
</evidence>
<dbReference type="AlphaFoldDB" id="A0A1X9YRJ8"/>
<accession>A0A1X9YRJ8</accession>
<protein>
    <recommendedName>
        <fullName evidence="3">Protein-glutamine gamma-glutamyltransferase-like C-terminal domain-containing protein</fullName>
    </recommendedName>
</protein>
<feature type="chain" id="PRO_5010996850" description="Protein-glutamine gamma-glutamyltransferase-like C-terminal domain-containing protein" evidence="2">
    <location>
        <begin position="28"/>
        <end position="245"/>
    </location>
</feature>
<name>A0A1X9YRJ8_9BACT</name>
<feature type="domain" description="Protein-glutamine gamma-glutamyltransferase-like C-terminal" evidence="3">
    <location>
        <begin position="167"/>
        <end position="232"/>
    </location>
</feature>
<keyword evidence="1" id="KW-0812">Transmembrane</keyword>
<proteinExistence type="predicted"/>
<dbReference type="Pfam" id="PF13559">
    <property type="entry name" value="DUF4129"/>
    <property type="match status" value="1"/>
</dbReference>
<keyword evidence="5" id="KW-1185">Reference proteome</keyword>
<dbReference type="RefSeq" id="WP_025606375.1">
    <property type="nucleotide sequence ID" value="NZ_CP021235.1"/>
</dbReference>
<feature type="signal peptide" evidence="2">
    <location>
        <begin position="1"/>
        <end position="27"/>
    </location>
</feature>
<gene>
    <name evidence="4" type="ORF">CA264_08640</name>
</gene>
<evidence type="ECO:0000313" key="4">
    <source>
        <dbReference type="EMBL" id="ARS35499.1"/>
    </source>
</evidence>
<dbReference type="STRING" id="709015.GCA_000472485_01738"/>
<keyword evidence="2" id="KW-0732">Signal</keyword>
<dbReference type="Proteomes" id="UP000266292">
    <property type="component" value="Chromosome"/>
</dbReference>
<evidence type="ECO:0000256" key="2">
    <source>
        <dbReference type="SAM" id="SignalP"/>
    </source>
</evidence>